<reference evidence="1 2" key="1">
    <citation type="submission" date="2017-04" db="EMBL/GenBank/DDBJ databases">
        <title>Complete genome sequence of the Campylobacter cuniculorum type strain LMG24588.</title>
        <authorList>
            <person name="Miller W.G."/>
            <person name="Yee E."/>
            <person name="Revez J."/>
            <person name="Bono J.L."/>
            <person name="Rossi M."/>
        </authorList>
    </citation>
    <scope>NUCLEOTIDE SEQUENCE [LARGE SCALE GENOMIC DNA]</scope>
    <source>
        <strain evidence="1 2">LMG 24588</strain>
    </source>
</reference>
<dbReference type="InterPro" id="IPR022605">
    <property type="entry name" value="DUF2920"/>
</dbReference>
<protein>
    <recommendedName>
        <fullName evidence="3">DUF2920 domain protein</fullName>
    </recommendedName>
</protein>
<evidence type="ECO:0008006" key="3">
    <source>
        <dbReference type="Google" id="ProtNLM"/>
    </source>
</evidence>
<dbReference type="SUPFAM" id="SSF53474">
    <property type="entry name" value="alpha/beta-Hydrolases"/>
    <property type="match status" value="1"/>
</dbReference>
<dbReference type="Gene3D" id="3.40.50.1820">
    <property type="entry name" value="alpha/beta hydrolase"/>
    <property type="match status" value="1"/>
</dbReference>
<dbReference type="Pfam" id="PF11144">
    <property type="entry name" value="DUF2920"/>
    <property type="match status" value="1"/>
</dbReference>
<evidence type="ECO:0000313" key="2">
    <source>
        <dbReference type="Proteomes" id="UP000192902"/>
    </source>
</evidence>
<dbReference type="STRING" id="1121267.CCUN_1222"/>
<dbReference type="AlphaFoldDB" id="A0A1W6BXL7"/>
<dbReference type="RefSeq" id="WP_085296663.1">
    <property type="nucleotide sequence ID" value="NZ_CP020867.1"/>
</dbReference>
<dbReference type="KEGG" id="ccun:CCUN_1222"/>
<evidence type="ECO:0000313" key="1">
    <source>
        <dbReference type="EMBL" id="ARJ56815.1"/>
    </source>
</evidence>
<name>A0A1W6BXL7_9BACT</name>
<organism evidence="1 2">
    <name type="scientific">Campylobacter cuniculorum DSM 23162 = LMG 24588</name>
    <dbReference type="NCBI Taxonomy" id="1121267"/>
    <lineage>
        <taxon>Bacteria</taxon>
        <taxon>Pseudomonadati</taxon>
        <taxon>Campylobacterota</taxon>
        <taxon>Epsilonproteobacteria</taxon>
        <taxon>Campylobacterales</taxon>
        <taxon>Campylobacteraceae</taxon>
        <taxon>Campylobacter</taxon>
    </lineage>
</organism>
<dbReference type="InterPro" id="IPR029058">
    <property type="entry name" value="AB_hydrolase_fold"/>
</dbReference>
<accession>A0A1W6BXL7</accession>
<proteinExistence type="predicted"/>
<dbReference type="EMBL" id="CP020867">
    <property type="protein sequence ID" value="ARJ56815.1"/>
    <property type="molecule type" value="Genomic_DNA"/>
</dbReference>
<dbReference type="Proteomes" id="UP000192902">
    <property type="component" value="Chromosome"/>
</dbReference>
<gene>
    <name evidence="1" type="ORF">CCUN_1222</name>
</gene>
<dbReference type="eggNOG" id="COG1506">
    <property type="taxonomic scope" value="Bacteria"/>
</dbReference>
<sequence length="419" mass="48458">MIVNQTYEIDSCDDVELELKRESKLEFRLCFDDEKVIQTLFFIIPGCGGDADSNYREHLASFVAENFNVAVVSVNYHCIGNRPQTGAKAYFDEIDTLIINEHLKVFKLNHKIPSKTMDIETMHKEFMAFDELIQAQKDAGKIAQNYILKFPISFIPTKNEYQNFGIMQAQDLINALLYIKANPPFSLRRGGDLRVIMLGSSHGGYLAHLTAKIAPYLVDAVIDNSSYAKFSWHYIGFGKEIDFISIKYREVNPIIGKNTYIYPFSKTLWTSNQHSKNFFSPTRRQIRNILEPHHLKIQSKYPKPYYVSYHSLYDTIIAPPQEKAELYKILKDLNFNARLRMICSADEIDGKFIKNLSHGMGMSLKTLILKELPLMLENLKQNPKQQWDNTSISYPCEDTIYHFSQKEAKIVLECEELKK</sequence>